<comment type="caution">
    <text evidence="4">The sequence shown here is derived from an EMBL/GenBank/DDBJ whole genome shotgun (WGS) entry which is preliminary data.</text>
</comment>
<dbReference type="FunFam" id="3.40.605.10:FF:000001">
    <property type="entry name" value="Aldehyde dehydrogenase 1"/>
    <property type="match status" value="1"/>
</dbReference>
<dbReference type="InterPro" id="IPR016161">
    <property type="entry name" value="Ald_DH/histidinol_DH"/>
</dbReference>
<dbReference type="Proteomes" id="UP000218102">
    <property type="component" value="Unassembled WGS sequence"/>
</dbReference>
<dbReference type="GO" id="GO:0004030">
    <property type="term" value="F:aldehyde dehydrogenase [NAD(P)+] activity"/>
    <property type="evidence" value="ECO:0007669"/>
    <property type="project" value="UniProtKB-ARBA"/>
</dbReference>
<accession>A0A2A3M4E7</accession>
<gene>
    <name evidence="4" type="ORF">CMV24_13900</name>
</gene>
<dbReference type="InterPro" id="IPR015590">
    <property type="entry name" value="Aldehyde_DH_dom"/>
</dbReference>
<feature type="domain" description="Aldehyde dehydrogenase" evidence="3">
    <location>
        <begin position="36"/>
        <end position="501"/>
    </location>
</feature>
<dbReference type="FunFam" id="3.40.309.10:FF:000012">
    <property type="entry name" value="Betaine aldehyde dehydrogenase"/>
    <property type="match status" value="1"/>
</dbReference>
<dbReference type="InterPro" id="IPR016162">
    <property type="entry name" value="Ald_DH_N"/>
</dbReference>
<dbReference type="InterPro" id="IPR016160">
    <property type="entry name" value="Ald_DH_CS_CYS"/>
</dbReference>
<evidence type="ECO:0000256" key="2">
    <source>
        <dbReference type="ARBA" id="ARBA00023002"/>
    </source>
</evidence>
<dbReference type="CDD" id="cd07112">
    <property type="entry name" value="ALDH_GABALDH-PuuC"/>
    <property type="match status" value="1"/>
</dbReference>
<protein>
    <submittedName>
        <fullName evidence="4">Aldehyde dehydrogenase</fullName>
    </submittedName>
</protein>
<proteinExistence type="inferred from homology"/>
<organism evidence="4 5">
    <name type="scientific">Pseudomonas plecoglossicida</name>
    <dbReference type="NCBI Taxonomy" id="70775"/>
    <lineage>
        <taxon>Bacteria</taxon>
        <taxon>Pseudomonadati</taxon>
        <taxon>Pseudomonadota</taxon>
        <taxon>Gammaproteobacteria</taxon>
        <taxon>Pseudomonadales</taxon>
        <taxon>Pseudomonadaceae</taxon>
        <taxon>Pseudomonas</taxon>
    </lineage>
</organism>
<evidence type="ECO:0000259" key="3">
    <source>
        <dbReference type="Pfam" id="PF00171"/>
    </source>
</evidence>
<dbReference type="PROSITE" id="PS00070">
    <property type="entry name" value="ALDEHYDE_DEHYDR_CYS"/>
    <property type="match status" value="1"/>
</dbReference>
<dbReference type="SUPFAM" id="SSF53720">
    <property type="entry name" value="ALDH-like"/>
    <property type="match status" value="1"/>
</dbReference>
<evidence type="ECO:0000313" key="4">
    <source>
        <dbReference type="EMBL" id="PBJ95035.1"/>
    </source>
</evidence>
<dbReference type="PANTHER" id="PTHR11699">
    <property type="entry name" value="ALDEHYDE DEHYDROGENASE-RELATED"/>
    <property type="match status" value="1"/>
</dbReference>
<name>A0A2A3M4E7_PSEDL</name>
<dbReference type="InterPro" id="IPR016163">
    <property type="entry name" value="Ald_DH_C"/>
</dbReference>
<evidence type="ECO:0000313" key="5">
    <source>
        <dbReference type="Proteomes" id="UP000218102"/>
    </source>
</evidence>
<dbReference type="EMBL" id="NTME01000011">
    <property type="protein sequence ID" value="PBJ95035.1"/>
    <property type="molecule type" value="Genomic_DNA"/>
</dbReference>
<dbReference type="Gene3D" id="3.40.605.10">
    <property type="entry name" value="Aldehyde Dehydrogenase, Chain A, domain 1"/>
    <property type="match status" value="1"/>
</dbReference>
<evidence type="ECO:0000256" key="1">
    <source>
        <dbReference type="ARBA" id="ARBA00009986"/>
    </source>
</evidence>
<keyword evidence="2" id="KW-0560">Oxidoreductase</keyword>
<dbReference type="Gene3D" id="3.40.309.10">
    <property type="entry name" value="Aldehyde Dehydrogenase, Chain A, domain 2"/>
    <property type="match status" value="1"/>
</dbReference>
<dbReference type="Pfam" id="PF00171">
    <property type="entry name" value="Aldedh"/>
    <property type="match status" value="1"/>
</dbReference>
<sequence length="506" mass="54675">MENPMSLASFIDLTTVQQRASELQLLGQAFIDGRFVDALSGETFANISPRDGRVLNQVASCQAEDVEMAVKAARRAFDSGVWSQRTPKERKRVMLRFAALFEQHMEELALLETLDMGKPISESAGFDVHAVLDCLQWYAESCDKLYDEVAPSGPSAVGLVTREAIGVVAAVTPWNFPMLMAMWKVAPALAMGNSVVLKPAEQSPLTALRIAQLAAEAGIPAGVFNVLPGFGPTAGKALGLHMDVDTLVFTGSGEVGKLFLQYAGQSNMKRVWLECGGKTPNIILDDCRDLEKAATTAARSMFFNQGEVCVAPSRLIVEAGIRAEFVAEVLKVARTIAVGDPLDPTTQLGAIVDASQLQRVLGYIDKGVQEGAQLILGGERVKHGLGAEGFYIPPTIFDNVSNDMTIAREEIFGPVLSVITARDHLDALRIANDTPYGLAASLWTRDLSRAHQMARGLRAGSVWVNCFDGGDISMPFGGFKQSGNGRDRSLHALDKYSELKSTWIEL</sequence>
<dbReference type="AlphaFoldDB" id="A0A2A3M4E7"/>
<reference evidence="4 5" key="1">
    <citation type="submission" date="2017-09" db="EMBL/GenBank/DDBJ databases">
        <authorList>
            <person name="Ehlers B."/>
            <person name="Leendertz F.H."/>
        </authorList>
    </citation>
    <scope>NUCLEOTIDE SEQUENCE [LARGE SCALE GENOMIC DNA]</scope>
    <source>
        <strain evidence="4 5">DJ-1</strain>
    </source>
</reference>
<comment type="similarity">
    <text evidence="1">Belongs to the aldehyde dehydrogenase family.</text>
</comment>